<evidence type="ECO:0000256" key="1">
    <source>
        <dbReference type="SAM" id="SignalP"/>
    </source>
</evidence>
<keyword evidence="3" id="KW-1185">Reference proteome</keyword>
<feature type="signal peptide" evidence="1">
    <location>
        <begin position="1"/>
        <end position="25"/>
    </location>
</feature>
<organism evidence="2 3">
    <name type="scientific">Pseudotamlana haliotis</name>
    <dbReference type="NCBI Taxonomy" id="2614804"/>
    <lineage>
        <taxon>Bacteria</taxon>
        <taxon>Pseudomonadati</taxon>
        <taxon>Bacteroidota</taxon>
        <taxon>Flavobacteriia</taxon>
        <taxon>Flavobacteriales</taxon>
        <taxon>Flavobacteriaceae</taxon>
        <taxon>Pseudotamlana</taxon>
    </lineage>
</organism>
<feature type="chain" id="PRO_5026924490" evidence="1">
    <location>
        <begin position="26"/>
        <end position="201"/>
    </location>
</feature>
<name>A0A6N6MCD7_9FLAO</name>
<reference evidence="2 3" key="1">
    <citation type="submission" date="2019-09" db="EMBL/GenBank/DDBJ databases">
        <authorList>
            <person name="Cao W.R."/>
        </authorList>
    </citation>
    <scope>NUCLEOTIDE SEQUENCE [LARGE SCALE GENOMIC DNA]</scope>
    <source>
        <strain evidence="2 3">B1N29</strain>
    </source>
</reference>
<accession>A0A6N6MCD7</accession>
<keyword evidence="1" id="KW-0732">Signal</keyword>
<evidence type="ECO:0000313" key="3">
    <source>
        <dbReference type="Proteomes" id="UP000441333"/>
    </source>
</evidence>
<proteinExistence type="predicted"/>
<evidence type="ECO:0000313" key="2">
    <source>
        <dbReference type="EMBL" id="KAB1066870.1"/>
    </source>
</evidence>
<comment type="caution">
    <text evidence="2">The sequence shown here is derived from an EMBL/GenBank/DDBJ whole genome shotgun (WGS) entry which is preliminary data.</text>
</comment>
<dbReference type="AlphaFoldDB" id="A0A6N6MCD7"/>
<dbReference type="Proteomes" id="UP000441333">
    <property type="component" value="Unassembled WGS sequence"/>
</dbReference>
<gene>
    <name evidence="2" type="ORF">F6U93_13535</name>
</gene>
<dbReference type="RefSeq" id="WP_150940736.1">
    <property type="nucleotide sequence ID" value="NZ_WAAT01000051.1"/>
</dbReference>
<protein>
    <submittedName>
        <fullName evidence="2">Uncharacterized protein</fullName>
    </submittedName>
</protein>
<dbReference type="EMBL" id="WAAT01000051">
    <property type="protein sequence ID" value="KAB1066870.1"/>
    <property type="molecule type" value="Genomic_DNA"/>
</dbReference>
<sequence>MKNIITNTRKGFLMVTLFATLLSFAKEATFYTVDVEAKKTTLTLDNAKEGSLLSLKNAAGKVICSETIKTTGKYTREFDLSFLSNGKYMFELEKDLEIKEIPFTVQSGVAAFNKYEEKTVYKPFIRVADDMLFISKLAIDGEPLDIEIVYTPRNGFNSHVVVSEKITDTEKIERAYKLSGINEGTYKVVLYTAHRKFEKEI</sequence>